<dbReference type="Proteomes" id="UP000030940">
    <property type="component" value="Chromosome"/>
</dbReference>
<keyword evidence="1" id="KW-0969">Cilium</keyword>
<protein>
    <submittedName>
        <fullName evidence="1">Flagellar protein FlbD</fullName>
    </submittedName>
</protein>
<name>A0A0A7UVM7_9SPIR</name>
<accession>A0A0A7UVM7</accession>
<gene>
    <name evidence="1" type="ORF">OY14_01395</name>
</gene>
<keyword evidence="1" id="KW-0966">Cell projection</keyword>
<proteinExistence type="predicted"/>
<sequence length="74" mass="8545">MIFVTKLNGYGYYLNPYHIESIEANPDTTILLMNGKKLIVKEKVEEVVNRIKLYRREVASFEKIVGEGNGRVEL</sequence>
<dbReference type="AlphaFoldDB" id="A0A0A7UVM7"/>
<dbReference type="EMBL" id="CP009910">
    <property type="protein sequence ID" value="AJA90110.1"/>
    <property type="molecule type" value="Genomic_DNA"/>
</dbReference>
<organism evidence="1 2">
    <name type="scientific">Borreliella chilensis</name>
    <dbReference type="NCBI Taxonomy" id="1245910"/>
    <lineage>
        <taxon>Bacteria</taxon>
        <taxon>Pseudomonadati</taxon>
        <taxon>Spirochaetota</taxon>
        <taxon>Spirochaetia</taxon>
        <taxon>Spirochaetales</taxon>
        <taxon>Borreliaceae</taxon>
        <taxon>Borreliella</taxon>
    </lineage>
</organism>
<evidence type="ECO:0000313" key="2">
    <source>
        <dbReference type="Proteomes" id="UP000030940"/>
    </source>
</evidence>
<dbReference type="HOGENOM" id="CLU_173020_1_0_12"/>
<dbReference type="PANTHER" id="PTHR39185:SF1">
    <property type="entry name" value="SWARMING MOTILITY PROTEIN SWRD"/>
    <property type="match status" value="1"/>
</dbReference>
<evidence type="ECO:0000313" key="1">
    <source>
        <dbReference type="EMBL" id="AJA90110.1"/>
    </source>
</evidence>
<dbReference type="PANTHER" id="PTHR39185">
    <property type="entry name" value="SWARMING MOTILITY PROTEIN SWRD"/>
    <property type="match status" value="1"/>
</dbReference>
<keyword evidence="1" id="KW-0282">Flagellum</keyword>
<dbReference type="Pfam" id="PF06289">
    <property type="entry name" value="FlbD"/>
    <property type="match status" value="1"/>
</dbReference>
<dbReference type="InterPro" id="IPR009384">
    <property type="entry name" value="SwrD-like"/>
</dbReference>
<reference evidence="1 2" key="1">
    <citation type="journal article" date="2015" name="Genome Announc.">
        <title>Genome Sequence of Borrelia chilensis VA1, a South American Member of the Lyme Borreliosis Group.</title>
        <authorList>
            <person name="Huang W."/>
            <person name="Ojaimi C."/>
            <person name="Fallon J.T."/>
            <person name="Travisany D."/>
            <person name="Maass A."/>
            <person name="Ivanova L."/>
            <person name="Tomova A."/>
            <person name="Gonzalez-Acuna D."/>
            <person name="Godfrey H.P."/>
            <person name="Cabello F.C."/>
        </authorList>
    </citation>
    <scope>NUCLEOTIDE SEQUENCE [LARGE SCALE GENOMIC DNA]</scope>
    <source>
        <strain evidence="1 2">VA1</strain>
    </source>
</reference>
<dbReference type="STRING" id="1245910.OY14_01395"/>
<dbReference type="KEGG" id="bchi:OY14_01395"/>
<keyword evidence="2" id="KW-1185">Reference proteome</keyword>